<feature type="disulfide bond" evidence="17">
    <location>
        <begin position="595"/>
        <end position="643"/>
    </location>
</feature>
<evidence type="ECO:0000256" key="9">
    <source>
        <dbReference type="ARBA" id="ARBA00022837"/>
    </source>
</evidence>
<feature type="disulfide bond" evidence="17">
    <location>
        <begin position="47"/>
        <end position="85"/>
    </location>
</feature>
<feature type="disulfide bond" evidence="17">
    <location>
        <begin position="563"/>
        <end position="570"/>
    </location>
</feature>
<keyword evidence="12 20" id="KW-1133">Transmembrane helix</keyword>
<dbReference type="FunFam" id="3.30.1680.10:FF:000002">
    <property type="entry name" value="Integrin beta"/>
    <property type="match status" value="1"/>
</dbReference>
<keyword evidence="3" id="KW-1003">Cell membrane</keyword>
<feature type="disulfide bond" evidence="17">
    <location>
        <begin position="647"/>
        <end position="676"/>
    </location>
</feature>
<keyword evidence="10" id="KW-0460">Magnesium</keyword>
<evidence type="ECO:0000256" key="15">
    <source>
        <dbReference type="ARBA" id="ARBA00023157"/>
    </source>
</evidence>
<feature type="disulfide bond" evidence="17">
    <location>
        <begin position="600"/>
        <end position="610"/>
    </location>
</feature>
<evidence type="ECO:0000256" key="1">
    <source>
        <dbReference type="ARBA" id="ARBA00004251"/>
    </source>
</evidence>
<dbReference type="PROSITE" id="PS00243">
    <property type="entry name" value="I_EGF_1"/>
    <property type="match status" value="1"/>
</dbReference>
<dbReference type="PANTHER" id="PTHR10082:SF9">
    <property type="entry name" value="INTEGRIN BETA-8"/>
    <property type="match status" value="1"/>
</dbReference>
<organism evidence="23 24">
    <name type="scientific">Megalops atlanticus</name>
    <name type="common">Tarpon</name>
    <name type="synonym">Clupea gigantea</name>
    <dbReference type="NCBI Taxonomy" id="7932"/>
    <lineage>
        <taxon>Eukaryota</taxon>
        <taxon>Metazoa</taxon>
        <taxon>Chordata</taxon>
        <taxon>Craniata</taxon>
        <taxon>Vertebrata</taxon>
        <taxon>Euteleostomi</taxon>
        <taxon>Actinopterygii</taxon>
        <taxon>Neopterygii</taxon>
        <taxon>Teleostei</taxon>
        <taxon>Elopiformes</taxon>
        <taxon>Megalopidae</taxon>
        <taxon>Megalops</taxon>
    </lineage>
</organism>
<evidence type="ECO:0000256" key="5">
    <source>
        <dbReference type="ARBA" id="ARBA00022692"/>
    </source>
</evidence>
<dbReference type="Gene3D" id="2.170.300.10">
    <property type="entry name" value="Tie2 ligand-binding domain superfamily"/>
    <property type="match status" value="1"/>
</dbReference>
<feature type="disulfide bond" evidence="17">
    <location>
        <begin position="626"/>
        <end position="699"/>
    </location>
</feature>
<dbReference type="PRINTS" id="PR01186">
    <property type="entry name" value="INTEGRINB"/>
</dbReference>
<evidence type="ECO:0000256" key="16">
    <source>
        <dbReference type="ARBA" id="ARBA00023180"/>
    </source>
</evidence>
<feature type="compositionally biased region" description="Basic and acidic residues" evidence="19">
    <location>
        <begin position="491"/>
        <end position="500"/>
    </location>
</feature>
<evidence type="ECO:0000256" key="2">
    <source>
        <dbReference type="ARBA" id="ARBA00007449"/>
    </source>
</evidence>
<feature type="region of interest" description="Disordered" evidence="19">
    <location>
        <begin position="770"/>
        <end position="789"/>
    </location>
</feature>
<feature type="disulfide bond" evidence="17">
    <location>
        <begin position="256"/>
        <end position="297"/>
    </location>
</feature>
<feature type="disulfide bond" evidence="17">
    <location>
        <begin position="556"/>
        <end position="561"/>
    </location>
</feature>
<keyword evidence="14 20" id="KW-0472">Membrane</keyword>
<gene>
    <name evidence="23" type="ORF">MATL_G00227260</name>
</gene>
<feature type="chain" id="PRO_5039675961" description="Integrin beta" evidence="21">
    <location>
        <begin position="25"/>
        <end position="789"/>
    </location>
</feature>
<evidence type="ECO:0000256" key="17">
    <source>
        <dbReference type="PIRSR" id="PIRSR002512-1"/>
    </source>
</evidence>
<dbReference type="InterPro" id="IPR057243">
    <property type="entry name" value="Integrin_I-EGF_CS"/>
</dbReference>
<evidence type="ECO:0000256" key="12">
    <source>
        <dbReference type="ARBA" id="ARBA00022989"/>
    </source>
</evidence>
<dbReference type="OrthoDB" id="410592at2759"/>
<keyword evidence="6" id="KW-0479">Metal-binding</keyword>
<dbReference type="InterPro" id="IPR032695">
    <property type="entry name" value="Integrin_dom_sf"/>
</dbReference>
<dbReference type="Gene3D" id="3.30.1680.10">
    <property type="entry name" value="ligand-binding face of the semaphorins, domain 2"/>
    <property type="match status" value="1"/>
</dbReference>
<evidence type="ECO:0000256" key="19">
    <source>
        <dbReference type="SAM" id="MobiDB-lite"/>
    </source>
</evidence>
<evidence type="ECO:0000256" key="18">
    <source>
        <dbReference type="RuleBase" id="RU000633"/>
    </source>
</evidence>
<feature type="disulfide bond" evidence="17">
    <location>
        <begin position="201"/>
        <end position="208"/>
    </location>
</feature>
<dbReference type="GO" id="GO:0005178">
    <property type="term" value="F:integrin binding"/>
    <property type="evidence" value="ECO:0007669"/>
    <property type="project" value="TreeGrafter"/>
</dbReference>
<feature type="disulfide bond" evidence="17">
    <location>
        <begin position="526"/>
        <end position="535"/>
    </location>
</feature>
<feature type="disulfide bond" evidence="17">
    <location>
        <begin position="620"/>
        <end position="629"/>
    </location>
</feature>
<feature type="region of interest" description="Disordered" evidence="19">
    <location>
        <begin position="470"/>
        <end position="503"/>
    </location>
</feature>
<feature type="domain" description="Integrin beta subunit VWA" evidence="22">
    <location>
        <begin position="43"/>
        <end position="461"/>
    </location>
</feature>
<dbReference type="GO" id="GO:0007229">
    <property type="term" value="P:integrin-mediated signaling pathway"/>
    <property type="evidence" value="ECO:0007669"/>
    <property type="project" value="UniProtKB-KW"/>
</dbReference>
<dbReference type="Pfam" id="PF17205">
    <property type="entry name" value="PSI_integrin"/>
    <property type="match status" value="1"/>
</dbReference>
<feature type="disulfide bond" evidence="17">
    <location>
        <begin position="613"/>
        <end position="616"/>
    </location>
</feature>
<dbReference type="FunFam" id="2.10.25.10:FF:000036">
    <property type="entry name" value="Integrin beta"/>
    <property type="match status" value="1"/>
</dbReference>
<dbReference type="GO" id="GO:0046872">
    <property type="term" value="F:metal ion binding"/>
    <property type="evidence" value="ECO:0007669"/>
    <property type="project" value="UniProtKB-KW"/>
</dbReference>
<accession>A0A9D3PG77</accession>
<feature type="disulfide bond" evidence="17">
    <location>
        <begin position="459"/>
        <end position="463"/>
    </location>
</feature>
<dbReference type="SUPFAM" id="SSF69179">
    <property type="entry name" value="Integrin domains"/>
    <property type="match status" value="1"/>
</dbReference>
<keyword evidence="8" id="KW-0677">Repeat</keyword>
<evidence type="ECO:0000259" key="22">
    <source>
        <dbReference type="SMART" id="SM00187"/>
    </source>
</evidence>
<dbReference type="FunFam" id="3.40.50.410:FF:000002">
    <property type="entry name" value="Integrin beta"/>
    <property type="match status" value="1"/>
</dbReference>
<sequence length="789" mass="86426">MTSSPGKYAKLIVQRAFLIACVTALPAAALSAGNGCLSPPAPSCAECLGRGPHCAWCFQDVQAFPGGAEISQRCDSLQNLRRNGCEEQFIEQHAFGVQETAKLPGTQVSPQEVTLQMWPGVSLRFPLHVQQLQRYPVDMYYLLDVSASMQDHLDRLKTVGVSLSQRMKAHSSDFRVGFGSFVDKPVSPYINVHPSKISNPCSDYGIQCRPAHGFIHVLPLTDNTTEFTRVIREQSISGNMDTPEGGFDAILQTAVCQEDIGWRTEAKRLLLVMTDQPSHLALDSRLAGIVVPHDGNCHLENNTYTHSTRMEHPTVGLLAEKLLENSIYSIFAVEQLQYKWYEQLSSLLPGTHLGKLQPKAANLRELVVDAYKKLLSIVEVDVRVQDHQVHRFRVNVTAICPEGSRTKGSNKCSEVRPNQTVLFNISVSMLACPEEEEVLIFIRPVGFNESTLVRVRPTCACRCGQLGECQDEPGQTEPSGTQPSQAPCSSRPEETERGWDCRPGGAGGRGPDCSGRGSCVCGHCVCENGTLGRYCQLEDLTCPYRHGLICAGRGHCVAGECRCGTGWGSCDCPSSSETCLSQDGVLCSGRGSCVCGRCECDDPRGSGDFCEKCPTCEGSCQSHWKCVHCHLANGFTEGMPNACNQSCPLLVDFVHDIPGSEDSLSPSCLYPAGQRCHYRFQTDSGPGPALLWLSTRPECPSSPRYLPTFVAVFLLTFLLGLAVLVLLSWLLRRQNRALDESKSAVYDVTNQDTLSTATANEKTVTCQQEQQLEMRTHSPKTPLHNVGWQ</sequence>
<dbReference type="InterPro" id="IPR033760">
    <property type="entry name" value="Integrin_beta_N"/>
</dbReference>
<dbReference type="PROSITE" id="PS52047">
    <property type="entry name" value="I_EGF_2"/>
    <property type="match status" value="2"/>
</dbReference>
<dbReference type="EMBL" id="JAFDVH010000021">
    <property type="protein sequence ID" value="KAG7457453.1"/>
    <property type="molecule type" value="Genomic_DNA"/>
</dbReference>
<comment type="caution">
    <text evidence="23">The sequence shown here is derived from an EMBL/GenBank/DDBJ whole genome shotgun (WGS) entry which is preliminary data.</text>
</comment>
<evidence type="ECO:0000256" key="10">
    <source>
        <dbReference type="ARBA" id="ARBA00022842"/>
    </source>
</evidence>
<feature type="disulfide bond" evidence="17">
    <location>
        <begin position="519"/>
        <end position="524"/>
    </location>
</feature>
<dbReference type="SUPFAM" id="SSF57196">
    <property type="entry name" value="EGF/Laminin"/>
    <property type="match status" value="1"/>
</dbReference>
<dbReference type="Pfam" id="PF00362">
    <property type="entry name" value="Integrin_beta"/>
    <property type="match status" value="1"/>
</dbReference>
<feature type="disulfide bond" evidence="17">
    <location>
        <begin position="400"/>
        <end position="412"/>
    </location>
</feature>
<dbReference type="InterPro" id="IPR036465">
    <property type="entry name" value="vWFA_dom_sf"/>
</dbReference>
<dbReference type="Gene3D" id="2.10.25.10">
    <property type="entry name" value="Laminin"/>
    <property type="match status" value="1"/>
</dbReference>
<evidence type="ECO:0000256" key="21">
    <source>
        <dbReference type="SAM" id="SignalP"/>
    </source>
</evidence>
<dbReference type="Gene3D" id="4.10.1240.30">
    <property type="match status" value="1"/>
</dbReference>
<keyword evidence="15 17" id="KW-1015">Disulfide bond</keyword>
<dbReference type="PANTHER" id="PTHR10082">
    <property type="entry name" value="INTEGRIN BETA SUBUNIT"/>
    <property type="match status" value="1"/>
</dbReference>
<evidence type="ECO:0000256" key="3">
    <source>
        <dbReference type="ARBA" id="ARBA00022475"/>
    </source>
</evidence>
<dbReference type="SUPFAM" id="SSF53300">
    <property type="entry name" value="vWA-like"/>
    <property type="match status" value="1"/>
</dbReference>
<evidence type="ECO:0000256" key="14">
    <source>
        <dbReference type="ARBA" id="ARBA00023136"/>
    </source>
</evidence>
<evidence type="ECO:0000256" key="7">
    <source>
        <dbReference type="ARBA" id="ARBA00022729"/>
    </source>
</evidence>
<dbReference type="Gene3D" id="3.40.50.410">
    <property type="entry name" value="von Willebrand factor, type A domain"/>
    <property type="match status" value="1"/>
</dbReference>
<keyword evidence="9" id="KW-0106">Calcium</keyword>
<dbReference type="GO" id="GO:0005925">
    <property type="term" value="C:focal adhesion"/>
    <property type="evidence" value="ECO:0007669"/>
    <property type="project" value="TreeGrafter"/>
</dbReference>
<feature type="disulfide bond" evidence="17">
    <location>
        <begin position="593"/>
        <end position="598"/>
    </location>
</feature>
<evidence type="ECO:0000313" key="23">
    <source>
        <dbReference type="EMBL" id="KAG7457453.1"/>
    </source>
</evidence>
<comment type="subcellular location">
    <subcellularLocation>
        <location evidence="1 18">Cell membrane</location>
        <topology evidence="1 18">Single-pass type I membrane protein</topology>
    </subcellularLocation>
</comment>
<dbReference type="SMART" id="SM00187">
    <property type="entry name" value="INB"/>
    <property type="match status" value="1"/>
</dbReference>
<dbReference type="GO" id="GO:0016477">
    <property type="term" value="P:cell migration"/>
    <property type="evidence" value="ECO:0007669"/>
    <property type="project" value="TreeGrafter"/>
</dbReference>
<evidence type="ECO:0000256" key="6">
    <source>
        <dbReference type="ARBA" id="ARBA00022723"/>
    </source>
</evidence>
<dbReference type="PIRSF" id="PIRSF002512">
    <property type="entry name" value="Integrin_B"/>
    <property type="match status" value="1"/>
</dbReference>
<name>A0A9D3PG77_MEGAT</name>
<keyword evidence="7 21" id="KW-0732">Signal</keyword>
<dbReference type="GO" id="GO:0008305">
    <property type="term" value="C:integrin complex"/>
    <property type="evidence" value="ECO:0007669"/>
    <property type="project" value="TreeGrafter"/>
</dbReference>
<evidence type="ECO:0000256" key="8">
    <source>
        <dbReference type="ARBA" id="ARBA00022737"/>
    </source>
</evidence>
<feature type="signal peptide" evidence="21">
    <location>
        <begin position="1"/>
        <end position="24"/>
    </location>
</feature>
<protein>
    <recommendedName>
        <fullName evidence="18">Integrin beta</fullName>
    </recommendedName>
</protein>
<dbReference type="InterPro" id="IPR015812">
    <property type="entry name" value="Integrin_bsu"/>
</dbReference>
<dbReference type="GO" id="GO:0098609">
    <property type="term" value="P:cell-cell adhesion"/>
    <property type="evidence" value="ECO:0007669"/>
    <property type="project" value="TreeGrafter"/>
</dbReference>
<feature type="disulfide bond" evidence="17">
    <location>
        <begin position="44"/>
        <end position="54"/>
    </location>
</feature>
<reference evidence="23" key="1">
    <citation type="submission" date="2021-01" db="EMBL/GenBank/DDBJ databases">
        <authorList>
            <person name="Zahm M."/>
            <person name="Roques C."/>
            <person name="Cabau C."/>
            <person name="Klopp C."/>
            <person name="Donnadieu C."/>
            <person name="Jouanno E."/>
            <person name="Lampietro C."/>
            <person name="Louis A."/>
            <person name="Herpin A."/>
            <person name="Echchiki A."/>
            <person name="Berthelot C."/>
            <person name="Parey E."/>
            <person name="Roest-Crollius H."/>
            <person name="Braasch I."/>
            <person name="Postlethwait J."/>
            <person name="Bobe J."/>
            <person name="Montfort J."/>
            <person name="Bouchez O."/>
            <person name="Begum T."/>
            <person name="Mejri S."/>
            <person name="Adams A."/>
            <person name="Chen W.-J."/>
            <person name="Guiguen Y."/>
        </authorList>
    </citation>
    <scope>NUCLEOTIDE SEQUENCE</scope>
    <source>
        <strain evidence="23">YG-15Mar2019-1</strain>
        <tissue evidence="23">Brain</tissue>
    </source>
</reference>
<keyword evidence="11 18" id="KW-0130">Cell adhesion</keyword>
<feature type="transmembrane region" description="Helical" evidence="20">
    <location>
        <begin position="705"/>
        <end position="731"/>
    </location>
</feature>
<dbReference type="AlphaFoldDB" id="A0A9D3PG77"/>
<evidence type="ECO:0000256" key="11">
    <source>
        <dbReference type="ARBA" id="ARBA00022889"/>
    </source>
</evidence>
<feature type="disulfide bond" evidence="17">
    <location>
        <begin position="57"/>
        <end position="74"/>
    </location>
</feature>
<dbReference type="GO" id="GO:0033627">
    <property type="term" value="P:cell adhesion mediated by integrin"/>
    <property type="evidence" value="ECO:0007669"/>
    <property type="project" value="TreeGrafter"/>
</dbReference>
<dbReference type="Proteomes" id="UP001046870">
    <property type="component" value="Chromosome 21"/>
</dbReference>
<dbReference type="SUPFAM" id="SSF69687">
    <property type="entry name" value="Integrin beta tail domain"/>
    <property type="match status" value="1"/>
</dbReference>
<dbReference type="InterPro" id="IPR036349">
    <property type="entry name" value="Integrin_bsu_tail_dom_sf"/>
</dbReference>
<keyword evidence="13 18" id="KW-0401">Integrin</keyword>
<feature type="compositionally biased region" description="Polar residues" evidence="19">
    <location>
        <begin position="476"/>
        <end position="488"/>
    </location>
</feature>
<proteinExistence type="inferred from homology"/>
<keyword evidence="5 18" id="KW-0812">Transmembrane</keyword>
<dbReference type="Gene3D" id="2.60.40.1510">
    <property type="entry name" value="ntegrin, alpha v. Chain A, domain 3"/>
    <property type="match status" value="1"/>
</dbReference>
<evidence type="ECO:0000313" key="24">
    <source>
        <dbReference type="Proteomes" id="UP001046870"/>
    </source>
</evidence>
<keyword evidence="16" id="KW-0325">Glycoprotein</keyword>
<dbReference type="GO" id="GO:0009986">
    <property type="term" value="C:cell surface"/>
    <property type="evidence" value="ECO:0007669"/>
    <property type="project" value="TreeGrafter"/>
</dbReference>
<comment type="similarity">
    <text evidence="2 18">Belongs to the integrin beta chain family.</text>
</comment>
<feature type="disulfide bond" evidence="17">
    <location>
        <begin position="521"/>
        <end position="550"/>
    </location>
</feature>
<evidence type="ECO:0000256" key="4">
    <source>
        <dbReference type="ARBA" id="ARBA00022536"/>
    </source>
</evidence>
<dbReference type="SUPFAM" id="SSF103575">
    <property type="entry name" value="Plexin repeat"/>
    <property type="match status" value="1"/>
</dbReference>
<dbReference type="InterPro" id="IPR002369">
    <property type="entry name" value="Integrin_bsu_VWA"/>
</dbReference>
<evidence type="ECO:0000256" key="20">
    <source>
        <dbReference type="SAM" id="Phobius"/>
    </source>
</evidence>
<feature type="disulfide bond" evidence="17">
    <location>
        <begin position="572"/>
        <end position="579"/>
    </location>
</feature>
<keyword evidence="24" id="KW-1185">Reference proteome</keyword>
<feature type="disulfide bond" evidence="17">
    <location>
        <begin position="432"/>
        <end position="668"/>
    </location>
</feature>
<evidence type="ECO:0000256" key="13">
    <source>
        <dbReference type="ARBA" id="ARBA00023037"/>
    </source>
</evidence>
<keyword evidence="4" id="KW-0245">EGF-like domain</keyword>